<keyword evidence="3" id="KW-0812">Transmembrane</keyword>
<feature type="region of interest" description="Disordered" evidence="2">
    <location>
        <begin position="1467"/>
        <end position="1488"/>
    </location>
</feature>
<feature type="region of interest" description="Disordered" evidence="2">
    <location>
        <begin position="849"/>
        <end position="1261"/>
    </location>
</feature>
<keyword evidence="4" id="KW-0732">Signal</keyword>
<evidence type="ECO:0000256" key="2">
    <source>
        <dbReference type="SAM" id="MobiDB-lite"/>
    </source>
</evidence>
<feature type="compositionally biased region" description="Pro residues" evidence="2">
    <location>
        <begin position="1197"/>
        <end position="1210"/>
    </location>
</feature>
<organism evidence="5 6">
    <name type="scientific">Volvox africanus</name>
    <dbReference type="NCBI Taxonomy" id="51714"/>
    <lineage>
        <taxon>Eukaryota</taxon>
        <taxon>Viridiplantae</taxon>
        <taxon>Chlorophyta</taxon>
        <taxon>core chlorophytes</taxon>
        <taxon>Chlorophyceae</taxon>
        <taxon>CS clade</taxon>
        <taxon>Chlamydomonadales</taxon>
        <taxon>Volvocaceae</taxon>
        <taxon>Volvox</taxon>
    </lineage>
</organism>
<keyword evidence="3" id="KW-0472">Membrane</keyword>
<dbReference type="SUPFAM" id="SSF55486">
    <property type="entry name" value="Metalloproteases ('zincins'), catalytic domain"/>
    <property type="match status" value="1"/>
</dbReference>
<evidence type="ECO:0000256" key="1">
    <source>
        <dbReference type="ARBA" id="ARBA00008721"/>
    </source>
</evidence>
<dbReference type="PANTHER" id="PTHR47466">
    <property type="match status" value="1"/>
</dbReference>
<sequence>MTRIRLLHHLSLIAFCVHFSHASGESILPSDTQPLRPAAVQRPFLALRDTVNAGSKDIQKFYEQTSNVSAVACHLFGAAEPLSQATGSSNALLPYLTPIILRLYTSRPQRATSALFKQLYELSGAIQGSTPAFRACQYDLYIAFREAFTWVRGNIPLQLQEVPGQPLASAMWPDMTKYPAQRLAAAVADALANPAKLGLTATLISGSCGMAVGDFAALIPNISVALKQLHADLPLLQDVANAMRDAHWGAEQQQGAFQILPNPSNLRRRLGIRRSVQFQDTDDTEAAGMELRGIVEDDGIMNGSFKEAESDDTGDVLSTADLHRRSLQASTLVYSFPANFTPAAPATMPALLVPLVFTIMLYQDSNGTIGPSQYDQAPAFIDRMVRQLNLMSKPTNIQFFVKDVRNNATRCPNILLSSRNAWLNMPFCSVAGCLNSNPTVSALIDDWPRSINVIVSADTASGNSILGYAYIPASDIKPSTGIVFLTWDSVSTSGFNSNSNFNDGSLTLLHEIFHHLGLHHPFGPTSDTSCNDDDYVIDTPSAMGPVSSYSSVYSTAITYCFETFWVKYGGDWDKVYNALSTRLGIPDTDMNAWADSCPGNPGYDELGNYMTYNAPVCFAALGHLTAGQAQRAHYYTAELNPILYAWGQYYAATAVPPPPQSSPPPSPWIDICKVSSTYCPCKANWTYSGVQYSYCSYISTSPNRLWCEVDGYCAFCGNLSRCIMSCNVAATRTVCKLPIAPGSSVPPPPVPRPPSPPPNPPPPPPPAIPNACKVASNGCACRSTWYYGGKMYASYCSNPDGSTYLWCMVSPTCPTYVSSPYYRCASTLNASFCNSKVVYISSTRIPPAPPPVPFPPRPPIPSPRLPSSPSRPPPFPPMPPSPRPPSPPLPPPSPSPSLPPSPIPPSPPPPSPIPPSPPPLPPNPPRPPSPTPPPNPPSPRPPSPKPPNPPPPPPKPPRPPLPPPNPPRPPPPLPNTPPSPSPPSPPPRPSPRPPSPRPSPRPPSPPPSPPPPPSPKPPSPPRPSPKPPSPPRPSPKPPSPLPPSPKPPSPPPPSPKPPSPPPPSPRPPSPLSPSPKPPSPPPPSPKPPSPRPQPPSPRPPPPKPPSPRPPSPSKPPSPPKPSPPPKPPSSPSPPLPPTSPPSPSPSPPSSPPLSPSPSPSPPLWPPPVPSVPSSPSRPLPPAFPDHPSALSTLPADPLSPSPPSPEPTPPNHEKSLVPALPPPSKPSSPSPLPSPEPTSPETPGASYYPSPPREPEGPTGIGGNGNLFAYLDGLLVLNADCSILSDAAVAKELSTDLKSELARIMGASLANIAVTRLVCGSIMAYYSINFTVGTQSNEIMDASHKAMDIASYLEADFISKWGDVLWAQPTASLTWEMIHNFRLSAPSMPSLLLDDPPKPVDNISARPQTAPSTGSLSSSGATTSSSGGSSAPGKIIAGVIAGVGSALLVVVIGVSVYAARRKRRTASLDIPPKPPIGSIRSNQVVPLP</sequence>
<dbReference type="Gene3D" id="3.40.390.10">
    <property type="entry name" value="Collagenase (Catalytic Domain)"/>
    <property type="match status" value="1"/>
</dbReference>
<keyword evidence="6" id="KW-1185">Reference proteome</keyword>
<dbReference type="EMBL" id="BNCO01000006">
    <property type="protein sequence ID" value="GIL49151.1"/>
    <property type="molecule type" value="Genomic_DNA"/>
</dbReference>
<feature type="signal peptide" evidence="4">
    <location>
        <begin position="1"/>
        <end position="22"/>
    </location>
</feature>
<dbReference type="InterPro" id="IPR024079">
    <property type="entry name" value="MetalloPept_cat_dom_sf"/>
</dbReference>
<dbReference type="GO" id="GO:0008237">
    <property type="term" value="F:metallopeptidase activity"/>
    <property type="evidence" value="ECO:0007669"/>
    <property type="project" value="InterPro"/>
</dbReference>
<feature type="region of interest" description="Disordered" evidence="2">
    <location>
        <begin position="1396"/>
        <end position="1430"/>
    </location>
</feature>
<keyword evidence="3" id="KW-1133">Transmembrane helix</keyword>
<feature type="compositionally biased region" description="Pro residues" evidence="2">
    <location>
        <begin position="744"/>
        <end position="762"/>
    </location>
</feature>
<feature type="compositionally biased region" description="Pro residues" evidence="2">
    <location>
        <begin position="849"/>
        <end position="1184"/>
    </location>
</feature>
<feature type="chain" id="PRO_5035282944" description="Peptidase M43 pregnancy-associated plasma-A domain-containing protein" evidence="4">
    <location>
        <begin position="23"/>
        <end position="1488"/>
    </location>
</feature>
<evidence type="ECO:0000256" key="3">
    <source>
        <dbReference type="SAM" id="Phobius"/>
    </source>
</evidence>
<feature type="region of interest" description="Disordered" evidence="2">
    <location>
        <begin position="743"/>
        <end position="762"/>
    </location>
</feature>
<feature type="compositionally biased region" description="Low complexity" evidence="2">
    <location>
        <begin position="1187"/>
        <end position="1196"/>
    </location>
</feature>
<proteinExistence type="inferred from homology"/>
<accession>A0A8J4AYL9</accession>
<protein>
    <recommendedName>
        <fullName evidence="7">Peptidase M43 pregnancy-associated plasma-A domain-containing protein</fullName>
    </recommendedName>
</protein>
<evidence type="ECO:0000313" key="6">
    <source>
        <dbReference type="Proteomes" id="UP000747399"/>
    </source>
</evidence>
<reference evidence="5" key="1">
    <citation type="journal article" date="2021" name="Proc. Natl. Acad. Sci. U.S.A.">
        <title>Three genomes in the algal genus Volvox reveal the fate of a haploid sex-determining region after a transition to homothallism.</title>
        <authorList>
            <person name="Yamamoto K."/>
            <person name="Hamaji T."/>
            <person name="Kawai-Toyooka H."/>
            <person name="Matsuzaki R."/>
            <person name="Takahashi F."/>
            <person name="Nishimura Y."/>
            <person name="Kawachi M."/>
            <person name="Noguchi H."/>
            <person name="Minakuchi Y."/>
            <person name="Umen J.G."/>
            <person name="Toyoda A."/>
            <person name="Nozaki H."/>
        </authorList>
    </citation>
    <scope>NUCLEOTIDE SEQUENCE</scope>
    <source>
        <strain evidence="5">NIES-3780</strain>
    </source>
</reference>
<evidence type="ECO:0008006" key="7">
    <source>
        <dbReference type="Google" id="ProtNLM"/>
    </source>
</evidence>
<evidence type="ECO:0000313" key="5">
    <source>
        <dbReference type="EMBL" id="GIL49151.1"/>
    </source>
</evidence>
<name>A0A8J4AYL9_9CHLO</name>
<dbReference type="PANTHER" id="PTHR47466:SF1">
    <property type="entry name" value="METALLOPROTEASE MEP1 (AFU_ORTHOLOGUE AFUA_1G07730)-RELATED"/>
    <property type="match status" value="1"/>
</dbReference>
<gene>
    <name evidence="5" type="ORF">Vafri_5628</name>
</gene>
<evidence type="ECO:0000256" key="4">
    <source>
        <dbReference type="SAM" id="SignalP"/>
    </source>
</evidence>
<dbReference type="Proteomes" id="UP000747399">
    <property type="component" value="Unassembled WGS sequence"/>
</dbReference>
<feature type="transmembrane region" description="Helical" evidence="3">
    <location>
        <begin position="1435"/>
        <end position="1459"/>
    </location>
</feature>
<comment type="similarity">
    <text evidence="1">Belongs to the peptidase M43B family.</text>
</comment>
<feature type="compositionally biased region" description="Low complexity" evidence="2">
    <location>
        <begin position="1409"/>
        <end position="1430"/>
    </location>
</feature>
<feature type="compositionally biased region" description="Polar residues" evidence="2">
    <location>
        <begin position="1479"/>
        <end position="1488"/>
    </location>
</feature>
<dbReference type="PRINTS" id="PR01217">
    <property type="entry name" value="PRICHEXTENSN"/>
</dbReference>
<comment type="caution">
    <text evidence="5">The sequence shown here is derived from an EMBL/GenBank/DDBJ whole genome shotgun (WGS) entry which is preliminary data.</text>
</comment>
<feature type="compositionally biased region" description="Pro residues" evidence="2">
    <location>
        <begin position="1219"/>
        <end position="1240"/>
    </location>
</feature>